<keyword evidence="3" id="KW-1185">Reference proteome</keyword>
<organism evidence="2 3">
    <name type="scientific">Trichophyton equinum (strain ATCC MYA-4606 / CBS 127.97)</name>
    <name type="common">Horse ringworm fungus</name>
    <dbReference type="NCBI Taxonomy" id="559882"/>
    <lineage>
        <taxon>Eukaryota</taxon>
        <taxon>Fungi</taxon>
        <taxon>Dikarya</taxon>
        <taxon>Ascomycota</taxon>
        <taxon>Pezizomycotina</taxon>
        <taxon>Eurotiomycetes</taxon>
        <taxon>Eurotiomycetidae</taxon>
        <taxon>Onygenales</taxon>
        <taxon>Arthrodermataceae</taxon>
        <taxon>Trichophyton</taxon>
    </lineage>
</organism>
<accession>F2PQM7</accession>
<dbReference type="VEuPathDB" id="FungiDB:TEQG_03226"/>
<protein>
    <submittedName>
        <fullName evidence="2">Uncharacterized protein</fullName>
    </submittedName>
</protein>
<reference evidence="3" key="1">
    <citation type="journal article" date="2012" name="MBio">
        <title>Comparative genome analysis of Trichophyton rubrum and related dermatophytes reveals candidate genes involved in infection.</title>
        <authorList>
            <person name="Martinez D.A."/>
            <person name="Oliver B.G."/>
            <person name="Graeser Y."/>
            <person name="Goldberg J.M."/>
            <person name="Li W."/>
            <person name="Martinez-Rossi N.M."/>
            <person name="Monod M."/>
            <person name="Shelest E."/>
            <person name="Barton R.C."/>
            <person name="Birch E."/>
            <person name="Brakhage A.A."/>
            <person name="Chen Z."/>
            <person name="Gurr S.J."/>
            <person name="Heiman D."/>
            <person name="Heitman J."/>
            <person name="Kosti I."/>
            <person name="Rossi A."/>
            <person name="Saif S."/>
            <person name="Samalova M."/>
            <person name="Saunders C.W."/>
            <person name="Shea T."/>
            <person name="Summerbell R.C."/>
            <person name="Xu J."/>
            <person name="Young S."/>
            <person name="Zeng Q."/>
            <person name="Birren B.W."/>
            <person name="Cuomo C.A."/>
            <person name="White T.C."/>
        </authorList>
    </citation>
    <scope>NUCLEOTIDE SEQUENCE [LARGE SCALE GENOMIC DNA]</scope>
    <source>
        <strain evidence="3">ATCC MYA-4606 / CBS 127.97</strain>
    </source>
</reference>
<evidence type="ECO:0000313" key="3">
    <source>
        <dbReference type="Proteomes" id="UP000009169"/>
    </source>
</evidence>
<dbReference type="EMBL" id="DS995731">
    <property type="protein sequence ID" value="EGE04195.1"/>
    <property type="molecule type" value="Genomic_DNA"/>
</dbReference>
<gene>
    <name evidence="2" type="ORF">TEQG_03226</name>
</gene>
<evidence type="ECO:0000313" key="2">
    <source>
        <dbReference type="EMBL" id="EGE04195.1"/>
    </source>
</evidence>
<dbReference type="HOGENOM" id="CLU_2074802_0_0_1"/>
<sequence length="118" mass="13265">MLESRGLTWLQGLRRSFLPVWKQPSAFTSDEVTLTKQDTTSTANAALWQEDYDIEKSAQDISQYTAEDPQYSPAPPSLVDAPDVAKVVQYDRPRPGLYEATFSFEGLGEGKKYSIKEI</sequence>
<evidence type="ECO:0000256" key="1">
    <source>
        <dbReference type="SAM" id="MobiDB-lite"/>
    </source>
</evidence>
<proteinExistence type="predicted"/>
<feature type="region of interest" description="Disordered" evidence="1">
    <location>
        <begin position="59"/>
        <end position="78"/>
    </location>
</feature>
<name>F2PQM7_TRIEC</name>
<dbReference type="Proteomes" id="UP000009169">
    <property type="component" value="Unassembled WGS sequence"/>
</dbReference>
<dbReference type="AlphaFoldDB" id="F2PQM7"/>